<dbReference type="FunFam" id="3.30.1370.10:FF:000001">
    <property type="entry name" value="Polyribonucleotide nucleotidyltransferase"/>
    <property type="match status" value="1"/>
</dbReference>
<dbReference type="Gene3D" id="2.40.50.140">
    <property type="entry name" value="Nucleic acid-binding proteins"/>
    <property type="match status" value="1"/>
</dbReference>
<comment type="subcellular location">
    <subcellularLocation>
        <location evidence="8">Cytoplasm</location>
    </subcellularLocation>
</comment>
<dbReference type="InterPro" id="IPR004087">
    <property type="entry name" value="KH_dom"/>
</dbReference>
<dbReference type="PANTHER" id="PTHR11252">
    <property type="entry name" value="POLYRIBONUCLEOTIDE NUCLEOTIDYLTRANSFERASE"/>
    <property type="match status" value="1"/>
</dbReference>
<dbReference type="FunFam" id="3.30.230.70:FF:000002">
    <property type="entry name" value="Polyribonucleotide nucleotidyltransferase"/>
    <property type="match status" value="1"/>
</dbReference>
<comment type="function">
    <text evidence="8">Involved in mRNA degradation. Catalyzes the phosphorolysis of single-stranded polyribonucleotides processively in the 3'- to 5'-direction.</text>
</comment>
<dbReference type="InterPro" id="IPR015847">
    <property type="entry name" value="ExoRNase_PH_dom2"/>
</dbReference>
<dbReference type="PROSITE" id="PS50084">
    <property type="entry name" value="KH_TYPE_1"/>
    <property type="match status" value="1"/>
</dbReference>
<dbReference type="InterPro" id="IPR004088">
    <property type="entry name" value="KH_dom_type_1"/>
</dbReference>
<dbReference type="GO" id="GO:0006396">
    <property type="term" value="P:RNA processing"/>
    <property type="evidence" value="ECO:0007669"/>
    <property type="project" value="InterPro"/>
</dbReference>
<feature type="region of interest" description="Disordered" evidence="9">
    <location>
        <begin position="694"/>
        <end position="807"/>
    </location>
</feature>
<dbReference type="GO" id="GO:0006402">
    <property type="term" value="P:mRNA catabolic process"/>
    <property type="evidence" value="ECO:0007669"/>
    <property type="project" value="UniProtKB-UniRule"/>
</dbReference>
<dbReference type="EC" id="2.7.7.8" evidence="8"/>
<dbReference type="AlphaFoldDB" id="A0A8J3IIP4"/>
<dbReference type="GO" id="GO:0000287">
    <property type="term" value="F:magnesium ion binding"/>
    <property type="evidence" value="ECO:0007669"/>
    <property type="project" value="UniProtKB-UniRule"/>
</dbReference>
<sequence>MIHRQEAVIGGRVMSIETGRVAEQSSGAVLVRYGDTVILATAVGSDEPREGIDFFPLTVDVEERMYAAGKIPGGFIKREGRATEHAILACRLADRPLRPLFPKGYRNDVQIVITVLSVDQENDSDIMGIVGASAALSLSDIPFAGPVGAVRVGYIDDQLVINPLESQMSRSKLDLAIAGTADAVMMVEAGAKELPEDLMLEAVRFGHEALQDIIKMQEKLMQVSGKPKRPFNPAPVDEELHGRVAEFVRPRFEQAVNNPDKTARSQALSQVQDELVTELGTLYPDRLKDIINFYEKELKAYVRNTILDTATRPDGRDLKTIRPITCEVGLLPRTHGSALFTRGQTQVLSVVTLGSPGEEQILDGLGASESKRFMHHYNFPPFSTGESKPLRGPGRREIGHGALAERAVAAVIPSHEEFPYTIRAVSDVLSSNGSTSMGSVCGTTLSLMDAGVPIHAPVAGVAMGLITGEGERAGKWAVLSDIQGIEDALGDMDFKVAGTADGVTALQMDIKVKGITYDIMSKALEQAREGRMFIMEKMLDAIDAPREELSEYAPRIQTIKINPDKIGAVIGPGGKMIRKIQEESGAKIDIEDDGSVNVSATSSEAMQQALDAVRALTEEVEVGRIYTGTVRRLVDFGAFVEILPGKEGLVRTSQLADYQVNRPEDVVSVGDEITVMVIEVDGQGRINLSRRAALSGEMPTIEPEERGPARRGGPGGRSGGGYGMGREREGSVGGGRGPGGYNDRGGYGGNRERGGYNERDNRDRYGDRSSGGGFGQRRPMGGGSGNTGRGPSGPRRDNYGRPPERRW</sequence>
<evidence type="ECO:0000256" key="1">
    <source>
        <dbReference type="ARBA" id="ARBA00007404"/>
    </source>
</evidence>
<evidence type="ECO:0000256" key="2">
    <source>
        <dbReference type="ARBA" id="ARBA00022490"/>
    </source>
</evidence>
<evidence type="ECO:0000256" key="8">
    <source>
        <dbReference type="HAMAP-Rule" id="MF_01595"/>
    </source>
</evidence>
<evidence type="ECO:0000256" key="5">
    <source>
        <dbReference type="ARBA" id="ARBA00022723"/>
    </source>
</evidence>
<keyword evidence="7 8" id="KW-0694">RNA-binding</keyword>
<organism evidence="11 12">
    <name type="scientific">Reticulibacter mediterranei</name>
    <dbReference type="NCBI Taxonomy" id="2778369"/>
    <lineage>
        <taxon>Bacteria</taxon>
        <taxon>Bacillati</taxon>
        <taxon>Chloroflexota</taxon>
        <taxon>Ktedonobacteria</taxon>
        <taxon>Ktedonobacterales</taxon>
        <taxon>Reticulibacteraceae</taxon>
        <taxon>Reticulibacter</taxon>
    </lineage>
</organism>
<dbReference type="Pfam" id="PF00575">
    <property type="entry name" value="S1"/>
    <property type="match status" value="1"/>
</dbReference>
<dbReference type="GO" id="GO:0004654">
    <property type="term" value="F:polyribonucleotide nucleotidyltransferase activity"/>
    <property type="evidence" value="ECO:0007669"/>
    <property type="project" value="UniProtKB-UniRule"/>
</dbReference>
<dbReference type="GO" id="GO:0003723">
    <property type="term" value="F:RNA binding"/>
    <property type="evidence" value="ECO:0007669"/>
    <property type="project" value="UniProtKB-UniRule"/>
</dbReference>
<keyword evidence="6 8" id="KW-0460">Magnesium</keyword>
<dbReference type="SMART" id="SM00316">
    <property type="entry name" value="S1"/>
    <property type="match status" value="1"/>
</dbReference>
<dbReference type="InterPro" id="IPR012162">
    <property type="entry name" value="PNPase"/>
</dbReference>
<dbReference type="FunFam" id="2.40.50.140:FF:000189">
    <property type="entry name" value="Polyribonucleotide nucleotidyltransferase, putative"/>
    <property type="match status" value="1"/>
</dbReference>
<dbReference type="InterPro" id="IPR015848">
    <property type="entry name" value="PNPase_PH_RNA-bd_bac/org-type"/>
</dbReference>
<dbReference type="CDD" id="cd02393">
    <property type="entry name" value="KH-I_PNPase"/>
    <property type="match status" value="1"/>
</dbReference>
<feature type="compositionally biased region" description="Gly residues" evidence="9">
    <location>
        <begin position="769"/>
        <end position="791"/>
    </location>
</feature>
<comment type="cofactor">
    <cofactor evidence="8">
        <name>Mg(2+)</name>
        <dbReference type="ChEBI" id="CHEBI:18420"/>
    </cofactor>
</comment>
<feature type="domain" description="S1 motif" evidence="10">
    <location>
        <begin position="623"/>
        <end position="691"/>
    </location>
</feature>
<dbReference type="PANTHER" id="PTHR11252:SF0">
    <property type="entry name" value="POLYRIBONUCLEOTIDE NUCLEOTIDYLTRANSFERASE 1, MITOCHONDRIAL"/>
    <property type="match status" value="1"/>
</dbReference>
<dbReference type="PROSITE" id="PS50126">
    <property type="entry name" value="S1"/>
    <property type="match status" value="1"/>
</dbReference>
<dbReference type="HAMAP" id="MF_01595">
    <property type="entry name" value="PNPase"/>
    <property type="match status" value="1"/>
</dbReference>
<dbReference type="InterPro" id="IPR036345">
    <property type="entry name" value="ExoRNase_PH_dom2_sf"/>
</dbReference>
<dbReference type="NCBIfam" id="NF008805">
    <property type="entry name" value="PRK11824.1"/>
    <property type="match status" value="1"/>
</dbReference>
<dbReference type="InterPro" id="IPR036456">
    <property type="entry name" value="PNPase_PH_RNA-bd_sf"/>
</dbReference>
<dbReference type="InterPro" id="IPR020568">
    <property type="entry name" value="Ribosomal_Su5_D2-typ_SF"/>
</dbReference>
<evidence type="ECO:0000256" key="7">
    <source>
        <dbReference type="ARBA" id="ARBA00022884"/>
    </source>
</evidence>
<dbReference type="NCBIfam" id="TIGR03591">
    <property type="entry name" value="polynuc_phos"/>
    <property type="match status" value="1"/>
</dbReference>
<feature type="compositionally biased region" description="Gly residues" evidence="9">
    <location>
        <begin position="710"/>
        <end position="724"/>
    </location>
</feature>
<comment type="caution">
    <text evidence="11">The sequence shown here is derived from an EMBL/GenBank/DDBJ whole genome shotgun (WGS) entry which is preliminary data.</text>
</comment>
<dbReference type="RefSeq" id="WP_220203967.1">
    <property type="nucleotide sequence ID" value="NZ_BNJK01000001.1"/>
</dbReference>
<dbReference type="SUPFAM" id="SSF54791">
    <property type="entry name" value="Eukaryotic type KH-domain (KH-domain type I)"/>
    <property type="match status" value="1"/>
</dbReference>
<feature type="binding site" evidence="8">
    <location>
        <position position="493"/>
    </location>
    <ligand>
        <name>Mg(2+)</name>
        <dbReference type="ChEBI" id="CHEBI:18420"/>
    </ligand>
</feature>
<evidence type="ECO:0000313" key="12">
    <source>
        <dbReference type="Proteomes" id="UP000597444"/>
    </source>
</evidence>
<dbReference type="SUPFAM" id="SSF50249">
    <property type="entry name" value="Nucleic acid-binding proteins"/>
    <property type="match status" value="1"/>
</dbReference>
<dbReference type="GO" id="GO:0000175">
    <property type="term" value="F:3'-5'-RNA exonuclease activity"/>
    <property type="evidence" value="ECO:0007669"/>
    <property type="project" value="TreeGrafter"/>
</dbReference>
<dbReference type="SMART" id="SM00322">
    <property type="entry name" value="KH"/>
    <property type="match status" value="1"/>
</dbReference>
<dbReference type="InterPro" id="IPR003029">
    <property type="entry name" value="S1_domain"/>
</dbReference>
<name>A0A8J3IIP4_9CHLR</name>
<dbReference type="FunFam" id="3.30.230.70:FF:000001">
    <property type="entry name" value="Polyribonucleotide nucleotidyltransferase"/>
    <property type="match status" value="1"/>
</dbReference>
<feature type="compositionally biased region" description="Gly residues" evidence="9">
    <location>
        <begin position="731"/>
        <end position="749"/>
    </location>
</feature>
<keyword evidence="4 8" id="KW-0548">Nucleotidyltransferase</keyword>
<dbReference type="SUPFAM" id="SSF46915">
    <property type="entry name" value="Polynucleotide phosphorylase/guanosine pentaphosphate synthase (PNPase/GPSI), domain 3"/>
    <property type="match status" value="1"/>
</dbReference>
<dbReference type="Gene3D" id="3.30.230.70">
    <property type="entry name" value="GHMP Kinase, N-terminal domain"/>
    <property type="match status" value="2"/>
</dbReference>
<dbReference type="InterPro" id="IPR001247">
    <property type="entry name" value="ExoRNase_PH_dom1"/>
</dbReference>
<dbReference type="Pfam" id="PF03726">
    <property type="entry name" value="PNPase"/>
    <property type="match status" value="1"/>
</dbReference>
<dbReference type="Pfam" id="PF03725">
    <property type="entry name" value="RNase_PH_C"/>
    <property type="match status" value="2"/>
</dbReference>
<dbReference type="Gene3D" id="3.30.1370.10">
    <property type="entry name" value="K Homology domain, type 1"/>
    <property type="match status" value="1"/>
</dbReference>
<dbReference type="CDD" id="cd04472">
    <property type="entry name" value="S1_PNPase"/>
    <property type="match status" value="1"/>
</dbReference>
<protein>
    <recommendedName>
        <fullName evidence="8">Polyribonucleotide nucleotidyltransferase</fullName>
        <ecNumber evidence="8">2.7.7.8</ecNumber>
    </recommendedName>
    <alternativeName>
        <fullName evidence="8">Polynucleotide phosphorylase</fullName>
        <shortName evidence="8">PNPase</shortName>
    </alternativeName>
</protein>
<comment type="similarity">
    <text evidence="1 8">Belongs to the polyribonucleotide nucleotidyltransferase family.</text>
</comment>
<keyword evidence="12" id="KW-1185">Reference proteome</keyword>
<evidence type="ECO:0000256" key="4">
    <source>
        <dbReference type="ARBA" id="ARBA00022695"/>
    </source>
</evidence>
<keyword evidence="2 8" id="KW-0963">Cytoplasm</keyword>
<dbReference type="CDD" id="cd11363">
    <property type="entry name" value="RNase_PH_PNPase_1"/>
    <property type="match status" value="1"/>
</dbReference>
<feature type="compositionally biased region" description="Basic and acidic residues" evidence="9">
    <location>
        <begin position="794"/>
        <end position="807"/>
    </location>
</feature>
<evidence type="ECO:0000256" key="3">
    <source>
        <dbReference type="ARBA" id="ARBA00022679"/>
    </source>
</evidence>
<dbReference type="InterPro" id="IPR012340">
    <property type="entry name" value="NA-bd_OB-fold"/>
</dbReference>
<dbReference type="InterPro" id="IPR036612">
    <property type="entry name" value="KH_dom_type_1_sf"/>
</dbReference>
<evidence type="ECO:0000256" key="9">
    <source>
        <dbReference type="SAM" id="MobiDB-lite"/>
    </source>
</evidence>
<feature type="compositionally biased region" description="Basic and acidic residues" evidence="9">
    <location>
        <begin position="750"/>
        <end position="767"/>
    </location>
</feature>
<evidence type="ECO:0000259" key="10">
    <source>
        <dbReference type="PROSITE" id="PS50126"/>
    </source>
</evidence>
<evidence type="ECO:0000256" key="6">
    <source>
        <dbReference type="ARBA" id="ARBA00022842"/>
    </source>
</evidence>
<dbReference type="EMBL" id="BNJK01000001">
    <property type="protein sequence ID" value="GHO93170.1"/>
    <property type="molecule type" value="Genomic_DNA"/>
</dbReference>
<comment type="catalytic activity">
    <reaction evidence="8">
        <text>RNA(n+1) + phosphate = RNA(n) + a ribonucleoside 5'-diphosphate</text>
        <dbReference type="Rhea" id="RHEA:22096"/>
        <dbReference type="Rhea" id="RHEA-COMP:14527"/>
        <dbReference type="Rhea" id="RHEA-COMP:17342"/>
        <dbReference type="ChEBI" id="CHEBI:43474"/>
        <dbReference type="ChEBI" id="CHEBI:57930"/>
        <dbReference type="ChEBI" id="CHEBI:140395"/>
        <dbReference type="EC" id="2.7.7.8"/>
    </reaction>
</comment>
<proteinExistence type="inferred from homology"/>
<reference evidence="11" key="1">
    <citation type="submission" date="2020-10" db="EMBL/GenBank/DDBJ databases">
        <title>Taxonomic study of unclassified bacteria belonging to the class Ktedonobacteria.</title>
        <authorList>
            <person name="Yabe S."/>
            <person name="Wang C.M."/>
            <person name="Zheng Y."/>
            <person name="Sakai Y."/>
            <person name="Cavaletti L."/>
            <person name="Monciardini P."/>
            <person name="Donadio S."/>
        </authorList>
    </citation>
    <scope>NUCLEOTIDE SEQUENCE</scope>
    <source>
        <strain evidence="11">ID150040</strain>
    </source>
</reference>
<dbReference type="CDD" id="cd11364">
    <property type="entry name" value="RNase_PH_PNPase_2"/>
    <property type="match status" value="1"/>
</dbReference>
<dbReference type="Pfam" id="PF00013">
    <property type="entry name" value="KH_1"/>
    <property type="match status" value="1"/>
</dbReference>
<gene>
    <name evidence="8 11" type="primary">pnp</name>
    <name evidence="11" type="ORF">KSF_032180</name>
</gene>
<accession>A0A8J3IIP4</accession>
<keyword evidence="5 8" id="KW-0479">Metal-binding</keyword>
<dbReference type="SUPFAM" id="SSF54211">
    <property type="entry name" value="Ribosomal protein S5 domain 2-like"/>
    <property type="match status" value="2"/>
</dbReference>
<evidence type="ECO:0000313" key="11">
    <source>
        <dbReference type="EMBL" id="GHO93170.1"/>
    </source>
</evidence>
<dbReference type="Proteomes" id="UP000597444">
    <property type="component" value="Unassembled WGS sequence"/>
</dbReference>
<dbReference type="GO" id="GO:0005829">
    <property type="term" value="C:cytosol"/>
    <property type="evidence" value="ECO:0007669"/>
    <property type="project" value="TreeGrafter"/>
</dbReference>
<dbReference type="Pfam" id="PF01138">
    <property type="entry name" value="RNase_PH"/>
    <property type="match status" value="2"/>
</dbReference>
<dbReference type="PIRSF" id="PIRSF005499">
    <property type="entry name" value="PNPase"/>
    <property type="match status" value="1"/>
</dbReference>
<keyword evidence="3 8" id="KW-0808">Transferase</keyword>
<dbReference type="SUPFAM" id="SSF55666">
    <property type="entry name" value="Ribonuclease PH domain 2-like"/>
    <property type="match status" value="2"/>
</dbReference>
<dbReference type="InterPro" id="IPR027408">
    <property type="entry name" value="PNPase/RNase_PH_dom_sf"/>
</dbReference>
<feature type="binding site" evidence="8">
    <location>
        <position position="487"/>
    </location>
    <ligand>
        <name>Mg(2+)</name>
        <dbReference type="ChEBI" id="CHEBI:18420"/>
    </ligand>
</feature>